<evidence type="ECO:0000256" key="8">
    <source>
        <dbReference type="PROSITE-ProRule" id="PRU00282"/>
    </source>
</evidence>
<keyword evidence="7 8" id="KW-0472">Membrane</keyword>
<evidence type="ECO:0000256" key="4">
    <source>
        <dbReference type="ARBA" id="ARBA00022692"/>
    </source>
</evidence>
<feature type="repeat" description="Solcar" evidence="8">
    <location>
        <begin position="39"/>
        <end position="135"/>
    </location>
</feature>
<dbReference type="AlphaFoldDB" id="A0A2V0NT63"/>
<gene>
    <name evidence="11" type="ORF">Rsub_00829</name>
</gene>
<comment type="similarity">
    <text evidence="2 9">Belongs to the mitochondrial carrier (TC 2.A.29) family.</text>
</comment>
<evidence type="ECO:0000313" key="11">
    <source>
        <dbReference type="EMBL" id="GBF88117.1"/>
    </source>
</evidence>
<evidence type="ECO:0000256" key="6">
    <source>
        <dbReference type="ARBA" id="ARBA00022989"/>
    </source>
</evidence>
<evidence type="ECO:0000256" key="9">
    <source>
        <dbReference type="RuleBase" id="RU000488"/>
    </source>
</evidence>
<dbReference type="InterPro" id="IPR050391">
    <property type="entry name" value="Mito_Metabolite_Transporter"/>
</dbReference>
<dbReference type="EMBL" id="BDRX01000003">
    <property type="protein sequence ID" value="GBF88117.1"/>
    <property type="molecule type" value="Genomic_DNA"/>
</dbReference>
<evidence type="ECO:0000256" key="10">
    <source>
        <dbReference type="SAM" id="Phobius"/>
    </source>
</evidence>
<evidence type="ECO:0000313" key="12">
    <source>
        <dbReference type="Proteomes" id="UP000247498"/>
    </source>
</evidence>
<evidence type="ECO:0000256" key="7">
    <source>
        <dbReference type="ARBA" id="ARBA00023136"/>
    </source>
</evidence>
<evidence type="ECO:0000256" key="1">
    <source>
        <dbReference type="ARBA" id="ARBA00004141"/>
    </source>
</evidence>
<proteinExistence type="inferred from homology"/>
<protein>
    <submittedName>
        <fullName evidence="11">Mitochondrial substrate carrier family protein</fullName>
    </submittedName>
</protein>
<dbReference type="InParanoid" id="A0A2V0NT63"/>
<sequence length="364" mass="37252">MGSAPGAPGAAAASAAPPGAAAAAAAAGAPHHRPPAPGELFAYGGLSCVVAAVITNPLDVLKTQLQIQGELAGRPGAAPAPPAPGGRRLGMGRTMLALVRAEGPSALMRGVAPSMLREASYSTIRYGAYDPIKARLQASFGQRYVRAHATQAAESAARGANETQVLPMSLKIAAGGMAGALGAAGATPTDLIKVRQQAAAAGGARPTGVLRTAAEIYGSEGGLRGLYRGVWPTTLRAAMLTATQLPVYDHCKYELTTHASTSALFKEGHALHFACSIIAGFACATVVAPVDQIKTRYMNQPIGPDGRGLRYSSMAACLVSTVRAEGVTALWKGWAPSCLRLGPHTCVSLLIFEQLRRFAGLAPI</sequence>
<keyword evidence="4 8" id="KW-0812">Transmembrane</keyword>
<dbReference type="SUPFAM" id="SSF103506">
    <property type="entry name" value="Mitochondrial carrier"/>
    <property type="match status" value="1"/>
</dbReference>
<dbReference type="InterPro" id="IPR023395">
    <property type="entry name" value="MCP_dom_sf"/>
</dbReference>
<keyword evidence="12" id="KW-1185">Reference proteome</keyword>
<feature type="transmembrane region" description="Helical" evidence="10">
    <location>
        <begin position="270"/>
        <end position="290"/>
    </location>
</feature>
<feature type="repeat" description="Solcar" evidence="8">
    <location>
        <begin position="166"/>
        <end position="254"/>
    </location>
</feature>
<dbReference type="PROSITE" id="PS50920">
    <property type="entry name" value="SOLCAR"/>
    <property type="match status" value="3"/>
</dbReference>
<evidence type="ECO:0000256" key="5">
    <source>
        <dbReference type="ARBA" id="ARBA00022737"/>
    </source>
</evidence>
<dbReference type="Gene3D" id="1.50.40.10">
    <property type="entry name" value="Mitochondrial carrier domain"/>
    <property type="match status" value="1"/>
</dbReference>
<organism evidence="11 12">
    <name type="scientific">Raphidocelis subcapitata</name>
    <dbReference type="NCBI Taxonomy" id="307507"/>
    <lineage>
        <taxon>Eukaryota</taxon>
        <taxon>Viridiplantae</taxon>
        <taxon>Chlorophyta</taxon>
        <taxon>core chlorophytes</taxon>
        <taxon>Chlorophyceae</taxon>
        <taxon>CS clade</taxon>
        <taxon>Sphaeropleales</taxon>
        <taxon>Selenastraceae</taxon>
        <taxon>Raphidocelis</taxon>
    </lineage>
</organism>
<keyword evidence="5" id="KW-0677">Repeat</keyword>
<dbReference type="InterPro" id="IPR018108">
    <property type="entry name" value="MCP_transmembrane"/>
</dbReference>
<dbReference type="OrthoDB" id="6703404at2759"/>
<dbReference type="Pfam" id="PF00153">
    <property type="entry name" value="Mito_carr"/>
    <property type="match status" value="3"/>
</dbReference>
<name>A0A2V0NT63_9CHLO</name>
<comment type="caution">
    <text evidence="11">The sequence shown here is derived from an EMBL/GenBank/DDBJ whole genome shotgun (WGS) entry which is preliminary data.</text>
</comment>
<dbReference type="GO" id="GO:0016020">
    <property type="term" value="C:membrane"/>
    <property type="evidence" value="ECO:0007669"/>
    <property type="project" value="UniProtKB-SubCell"/>
</dbReference>
<evidence type="ECO:0000256" key="3">
    <source>
        <dbReference type="ARBA" id="ARBA00022448"/>
    </source>
</evidence>
<feature type="repeat" description="Solcar" evidence="8">
    <location>
        <begin position="267"/>
        <end position="358"/>
    </location>
</feature>
<comment type="subcellular location">
    <subcellularLocation>
        <location evidence="1">Membrane</location>
        <topology evidence="1">Multi-pass membrane protein</topology>
    </subcellularLocation>
</comment>
<evidence type="ECO:0000256" key="2">
    <source>
        <dbReference type="ARBA" id="ARBA00006375"/>
    </source>
</evidence>
<keyword evidence="3 9" id="KW-0813">Transport</keyword>
<accession>A0A2V0NT63</accession>
<reference evidence="11 12" key="1">
    <citation type="journal article" date="2018" name="Sci. Rep.">
        <title>Raphidocelis subcapitata (=Pseudokirchneriella subcapitata) provides an insight into genome evolution and environmental adaptations in the Sphaeropleales.</title>
        <authorList>
            <person name="Suzuki S."/>
            <person name="Yamaguchi H."/>
            <person name="Nakajima N."/>
            <person name="Kawachi M."/>
        </authorList>
    </citation>
    <scope>NUCLEOTIDE SEQUENCE [LARGE SCALE GENOMIC DNA]</scope>
    <source>
        <strain evidence="11 12">NIES-35</strain>
    </source>
</reference>
<dbReference type="Proteomes" id="UP000247498">
    <property type="component" value="Unassembled WGS sequence"/>
</dbReference>
<dbReference type="PANTHER" id="PTHR45618">
    <property type="entry name" value="MITOCHONDRIAL DICARBOXYLATE CARRIER-RELATED"/>
    <property type="match status" value="1"/>
</dbReference>
<keyword evidence="6 10" id="KW-1133">Transmembrane helix</keyword>